<dbReference type="InterPro" id="IPR025398">
    <property type="entry name" value="DUF4371"/>
</dbReference>
<dbReference type="Pfam" id="PF14291">
    <property type="entry name" value="DUF4371"/>
    <property type="match status" value="1"/>
</dbReference>
<dbReference type="PANTHER" id="PTHR45749:SF37">
    <property type="entry name" value="OS05G0311600 PROTEIN"/>
    <property type="match status" value="1"/>
</dbReference>
<keyword evidence="4" id="KW-1185">Reference proteome</keyword>
<dbReference type="Pfam" id="PF05699">
    <property type="entry name" value="Dimer_Tnp_hAT"/>
    <property type="match status" value="1"/>
</dbReference>
<gene>
    <name evidence="3" type="ORF">H4Q32_024509</name>
</gene>
<dbReference type="InterPro" id="IPR012337">
    <property type="entry name" value="RNaseH-like_sf"/>
</dbReference>
<dbReference type="Proteomes" id="UP000830375">
    <property type="component" value="Unassembled WGS sequence"/>
</dbReference>
<dbReference type="PANTHER" id="PTHR45749">
    <property type="match status" value="1"/>
</dbReference>
<reference evidence="3 4" key="1">
    <citation type="submission" date="2022-01" db="EMBL/GenBank/DDBJ databases">
        <title>A high-quality chromosome-level genome assembly of rohu carp, Labeo rohita.</title>
        <authorList>
            <person name="Arick M.A. II"/>
            <person name="Hsu C.-Y."/>
            <person name="Magbanua Z."/>
            <person name="Pechanova O."/>
            <person name="Grover C."/>
            <person name="Miller E."/>
            <person name="Thrash A."/>
            <person name="Ezzel L."/>
            <person name="Alam S."/>
            <person name="Benzie J."/>
            <person name="Hamilton M."/>
            <person name="Karsi A."/>
            <person name="Lawrence M.L."/>
            <person name="Peterson D.G."/>
        </authorList>
    </citation>
    <scope>NUCLEOTIDE SEQUENCE [LARGE SCALE GENOMIC DNA]</scope>
    <source>
        <strain evidence="4">BAU-BD-2019</strain>
        <tissue evidence="3">Blood</tissue>
    </source>
</reference>
<evidence type="ECO:0000313" key="4">
    <source>
        <dbReference type="Proteomes" id="UP000830375"/>
    </source>
</evidence>
<dbReference type="InterPro" id="IPR008906">
    <property type="entry name" value="HATC_C_dom"/>
</dbReference>
<evidence type="ECO:0000313" key="3">
    <source>
        <dbReference type="EMBL" id="KAI2647150.1"/>
    </source>
</evidence>
<comment type="caution">
    <text evidence="3">The sequence shown here is derived from an EMBL/GenBank/DDBJ whole genome shotgun (WGS) entry which is preliminary data.</text>
</comment>
<sequence>MVQLDIIKEVKQSEVFSIIADETKDLQKKEQMSFVVRYYYNGTINESFLDFVNAEQLDAAGLSRLTIKCLEKHGLEYRSNLVGQGYDGTAVMSGKHSGVCTRIQEEAKYAFYKLHDFLSGSYVHTKWHDIQKEMYGGQPREMPSLIDTRWACRYSACRNMLDRLPAVYRVLQQIGQEKDGDRATDARGLLAQLDVSFIGVLVTFNKVLGQSKFLSDMLQSPSLDLAAAVTLVESLLDTLEQYRSEAYFEALWKEVEEMAVKCDLSLEKTEKRQPKMNTRLCDYIITAPSGERRVNKDDGESFKRHVYYPVLDSMAGELQRRFSKPNCKIMKGIQALHPQSVTFLQEEALFSFAKIFDSNVEDLSNELYQIKRVLDRKEKSGMQRLITLLEFVAFLEPFKEVFHELFRLCKIAVVIPVSSALCERSFSALALIKNHLRTTMGDARLSHLGVLSVESRRARSLDLDEFVRRFSSKRSNRRILLF</sequence>
<feature type="domain" description="HAT C-terminal dimerisation" evidence="1">
    <location>
        <begin position="387"/>
        <end position="454"/>
    </location>
</feature>
<evidence type="ECO:0000259" key="1">
    <source>
        <dbReference type="Pfam" id="PF05699"/>
    </source>
</evidence>
<protein>
    <submittedName>
        <fullName evidence="3">Zinc finger MYM-type protein 1</fullName>
    </submittedName>
</protein>
<proteinExistence type="predicted"/>
<dbReference type="EMBL" id="JACTAM010000555">
    <property type="protein sequence ID" value="KAI2647150.1"/>
    <property type="molecule type" value="Genomic_DNA"/>
</dbReference>
<accession>A0ABQ8L8Y8</accession>
<dbReference type="SUPFAM" id="SSF53098">
    <property type="entry name" value="Ribonuclease H-like"/>
    <property type="match status" value="1"/>
</dbReference>
<evidence type="ECO:0000259" key="2">
    <source>
        <dbReference type="Pfam" id="PF14291"/>
    </source>
</evidence>
<name>A0ABQ8L8Y8_LABRO</name>
<feature type="domain" description="DUF4371" evidence="2">
    <location>
        <begin position="5"/>
        <end position="98"/>
    </location>
</feature>
<organism evidence="3 4">
    <name type="scientific">Labeo rohita</name>
    <name type="common">Indian major carp</name>
    <name type="synonym">Cyprinus rohita</name>
    <dbReference type="NCBI Taxonomy" id="84645"/>
    <lineage>
        <taxon>Eukaryota</taxon>
        <taxon>Metazoa</taxon>
        <taxon>Chordata</taxon>
        <taxon>Craniata</taxon>
        <taxon>Vertebrata</taxon>
        <taxon>Euteleostomi</taxon>
        <taxon>Actinopterygii</taxon>
        <taxon>Neopterygii</taxon>
        <taxon>Teleostei</taxon>
        <taxon>Ostariophysi</taxon>
        <taxon>Cypriniformes</taxon>
        <taxon>Cyprinidae</taxon>
        <taxon>Labeoninae</taxon>
        <taxon>Labeonini</taxon>
        <taxon>Labeo</taxon>
    </lineage>
</organism>